<dbReference type="Gene3D" id="3.90.15.10">
    <property type="entry name" value="Topoisomerase I, Chain A, domain 3"/>
    <property type="match status" value="1"/>
</dbReference>
<dbReference type="PROSITE" id="PS52038">
    <property type="entry name" value="TOPO_IB_2"/>
    <property type="match status" value="1"/>
</dbReference>
<dbReference type="GO" id="GO:0006265">
    <property type="term" value="P:DNA topological change"/>
    <property type="evidence" value="ECO:0007669"/>
    <property type="project" value="UniProtKB-UniRule"/>
</dbReference>
<dbReference type="PROSITE" id="PS00176">
    <property type="entry name" value="TOPO_IB_1"/>
    <property type="match status" value="1"/>
</dbReference>
<dbReference type="InterPro" id="IPR011010">
    <property type="entry name" value="DNA_brk_join_enz"/>
</dbReference>
<evidence type="ECO:0000259" key="12">
    <source>
        <dbReference type="SMART" id="SM00435"/>
    </source>
</evidence>
<dbReference type="InterPro" id="IPR014711">
    <property type="entry name" value="TopoI_cat_a-hlx-sub_euk"/>
</dbReference>
<comment type="caution">
    <text evidence="13">The sequence shown here is derived from an EMBL/GenBank/DDBJ whole genome shotgun (WGS) entry which is preliminary data.</text>
</comment>
<dbReference type="OrthoDB" id="47179at2759"/>
<dbReference type="Pfam" id="PF14370">
    <property type="entry name" value="Topo_C_assoc"/>
    <property type="match status" value="1"/>
</dbReference>
<evidence type="ECO:0000256" key="4">
    <source>
        <dbReference type="ARBA" id="ARBA00019632"/>
    </source>
</evidence>
<feature type="coiled-coil region" evidence="10">
    <location>
        <begin position="592"/>
        <end position="663"/>
    </location>
</feature>
<feature type="active site" description="O-(3'-phospho-DNA)-tyrosine intermediate" evidence="9">
    <location>
        <position position="725"/>
    </location>
</feature>
<evidence type="ECO:0000256" key="5">
    <source>
        <dbReference type="ARBA" id="ARBA00023029"/>
    </source>
</evidence>
<dbReference type="GO" id="GO:0003677">
    <property type="term" value="F:DNA binding"/>
    <property type="evidence" value="ECO:0007669"/>
    <property type="project" value="UniProtKB-UniRule"/>
</dbReference>
<dbReference type="EMBL" id="BRYA01000627">
    <property type="protein sequence ID" value="GMI26384.1"/>
    <property type="molecule type" value="Genomic_DNA"/>
</dbReference>
<sequence>MDSDDDIPIASLSAKLPPKPPAAPQPPKAPAVVKQQEEKKEKKKSTLPSKDNMTKEEWKAYKKKLKAIRDFAKHGKVEKKKKRSADDDFEEKKPPRPKKVKIETKKGPKVAKTLDKTQRIANAMKAFLWWEAPKVPEGAQWLTMEHGGVYFPDKYVPHGVKINYNGKPVDLTPDQEECATFFAAVDPNGMHLGNPKTAKIFIDNFFTDFKEVLGKGHVIKDFAKCDFTPITRHLDEQKMVKKAITDGERKANKAAKDQVNFRHGYAIVDGHLEKVGNYNMEPPGTFRGRGEHPKMGKVKQRVTPEQVYVNFSVEAPPPICDVPGHAWGEVRHDPFVQWLGNWKENINFQDKYMQLAAMSSFKGKSDRSKYNKAARLCGNIEKIRSDIRKNLKSNDKAVRQLATAMWVIDRLALRVGGEKDTDEEADTVGCCSLRVEHMTFNPNNEEGSKEIELEFLGKDSMLFKQTIDFGSDLYNDNNGMGEQVYKNFKDFTKGKNATTDIFETLTPGILNQHLSSIMPGLSAKVFRTYNASITLQNELAKKIENPAWKSLTVSQKVTNYNDANRIVAILCNHQRSVSKAQETQLDVMGGKLQTLQDQKKVLKKILKILGDKDRPNSIIPLKQSEGELKAGVDKALAEAKKMKEEAKTDAQKIEATKADLKAKEKRKDLGNSKFSQAHLWEKIPTESQVASRIKNWSDKITKMSLDLKNREDNKEVSLGTSKINYMDPRISVAFCKENEVPIERIFSKTLRDKFNWAMSVQPTWQFNYEIGLEN</sequence>
<dbReference type="InterPro" id="IPR013499">
    <property type="entry name" value="TopoI_euk"/>
</dbReference>
<evidence type="ECO:0000256" key="1">
    <source>
        <dbReference type="ARBA" id="ARBA00000213"/>
    </source>
</evidence>
<dbReference type="Pfam" id="PF02919">
    <property type="entry name" value="Topoisom_I_N"/>
    <property type="match status" value="1"/>
</dbReference>
<dbReference type="Proteomes" id="UP001165065">
    <property type="component" value="Unassembled WGS sequence"/>
</dbReference>
<name>A0A9W7FXU9_9STRA</name>
<dbReference type="GO" id="GO:0005694">
    <property type="term" value="C:chromosome"/>
    <property type="evidence" value="ECO:0007669"/>
    <property type="project" value="InterPro"/>
</dbReference>
<gene>
    <name evidence="13" type="ORF">TrCOL_g3112</name>
</gene>
<dbReference type="Gene3D" id="1.10.10.41">
    <property type="entry name" value="Yeast DNA topoisomerase - domain 1"/>
    <property type="match status" value="1"/>
</dbReference>
<evidence type="ECO:0000313" key="13">
    <source>
        <dbReference type="EMBL" id="GMI26384.1"/>
    </source>
</evidence>
<evidence type="ECO:0000256" key="3">
    <source>
        <dbReference type="ARBA" id="ARBA00012891"/>
    </source>
</evidence>
<organism evidence="13 14">
    <name type="scientific">Triparma columacea</name>
    <dbReference type="NCBI Taxonomy" id="722753"/>
    <lineage>
        <taxon>Eukaryota</taxon>
        <taxon>Sar</taxon>
        <taxon>Stramenopiles</taxon>
        <taxon>Ochrophyta</taxon>
        <taxon>Bolidophyceae</taxon>
        <taxon>Parmales</taxon>
        <taxon>Triparmaceae</taxon>
        <taxon>Triparma</taxon>
    </lineage>
</organism>
<keyword evidence="10" id="KW-0175">Coiled coil</keyword>
<feature type="compositionally biased region" description="Pro residues" evidence="11">
    <location>
        <begin position="17"/>
        <end position="29"/>
    </location>
</feature>
<keyword evidence="14" id="KW-1185">Reference proteome</keyword>
<comment type="catalytic activity">
    <reaction evidence="1 9">
        <text>ATP-independent breakage of single-stranded DNA, followed by passage and rejoining.</text>
        <dbReference type="EC" id="5.6.2.1"/>
    </reaction>
</comment>
<evidence type="ECO:0000256" key="7">
    <source>
        <dbReference type="ARBA" id="ARBA00023235"/>
    </source>
</evidence>
<dbReference type="SUPFAM" id="SSF56349">
    <property type="entry name" value="DNA breaking-rejoining enzymes"/>
    <property type="match status" value="1"/>
</dbReference>
<evidence type="ECO:0000313" key="14">
    <source>
        <dbReference type="Proteomes" id="UP001165065"/>
    </source>
</evidence>
<accession>A0A9W7FXU9</accession>
<dbReference type="GO" id="GO:0007059">
    <property type="term" value="P:chromosome segregation"/>
    <property type="evidence" value="ECO:0007669"/>
    <property type="project" value="TreeGrafter"/>
</dbReference>
<evidence type="ECO:0000256" key="8">
    <source>
        <dbReference type="ARBA" id="ARBA00033297"/>
    </source>
</evidence>
<dbReference type="InterPro" id="IPR036202">
    <property type="entry name" value="TopoI_DNA-bd_euk_N_sf"/>
</dbReference>
<keyword evidence="6 9" id="KW-0238">DNA-binding</keyword>
<dbReference type="InterPro" id="IPR013500">
    <property type="entry name" value="TopoI_cat_euk"/>
</dbReference>
<evidence type="ECO:0000256" key="11">
    <source>
        <dbReference type="SAM" id="MobiDB-lite"/>
    </source>
</evidence>
<dbReference type="SUPFAM" id="SSF56741">
    <property type="entry name" value="Eukaryotic DNA topoisomerase I, N-terminal DNA-binding fragment"/>
    <property type="match status" value="1"/>
</dbReference>
<dbReference type="PANTHER" id="PTHR10290:SF3">
    <property type="entry name" value="DNA TOPOISOMERASE 1"/>
    <property type="match status" value="1"/>
</dbReference>
<keyword evidence="7 9" id="KW-0413">Isomerase</keyword>
<dbReference type="AlphaFoldDB" id="A0A9W7FXU9"/>
<feature type="compositionally biased region" description="Basic and acidic residues" evidence="11">
    <location>
        <begin position="84"/>
        <end position="108"/>
    </location>
</feature>
<feature type="domain" description="DNA topoisomerase I eukaryotic-type" evidence="12">
    <location>
        <begin position="285"/>
        <end position="739"/>
    </location>
</feature>
<dbReference type="Gene3D" id="1.10.132.10">
    <property type="match status" value="1"/>
</dbReference>
<dbReference type="InterPro" id="IPR051062">
    <property type="entry name" value="Topoisomerase_IB"/>
</dbReference>
<dbReference type="InterPro" id="IPR001631">
    <property type="entry name" value="TopoI"/>
</dbReference>
<dbReference type="InterPro" id="IPR018521">
    <property type="entry name" value="TopoIB_AS"/>
</dbReference>
<dbReference type="InterPro" id="IPR013034">
    <property type="entry name" value="DNA_topo_DNA_db_N_dom1"/>
</dbReference>
<dbReference type="InterPro" id="IPR013030">
    <property type="entry name" value="DNA_topo_DNA_db_N_dom2"/>
</dbReference>
<evidence type="ECO:0000256" key="9">
    <source>
        <dbReference type="PROSITE-ProRule" id="PRU01382"/>
    </source>
</evidence>
<dbReference type="InterPro" id="IPR014727">
    <property type="entry name" value="TopoI_cat_a/b-sub_euk"/>
</dbReference>
<evidence type="ECO:0000256" key="2">
    <source>
        <dbReference type="ARBA" id="ARBA00006645"/>
    </source>
</evidence>
<reference evidence="14" key="1">
    <citation type="journal article" date="2023" name="Commun. Biol.">
        <title>Genome analysis of Parmales, the sister group of diatoms, reveals the evolutionary specialization of diatoms from phago-mixotrophs to photoautotrophs.</title>
        <authorList>
            <person name="Ban H."/>
            <person name="Sato S."/>
            <person name="Yoshikawa S."/>
            <person name="Yamada K."/>
            <person name="Nakamura Y."/>
            <person name="Ichinomiya M."/>
            <person name="Sato N."/>
            <person name="Blanc-Mathieu R."/>
            <person name="Endo H."/>
            <person name="Kuwata A."/>
            <person name="Ogata H."/>
        </authorList>
    </citation>
    <scope>NUCLEOTIDE SEQUENCE [LARGE SCALE GENOMIC DNA]</scope>
</reference>
<dbReference type="InterPro" id="IPR008336">
    <property type="entry name" value="TopoI_DNA-bd_euk"/>
</dbReference>
<keyword evidence="5 9" id="KW-0799">Topoisomerase</keyword>
<dbReference type="InterPro" id="IPR025834">
    <property type="entry name" value="TopoI_C_dom"/>
</dbReference>
<feature type="region of interest" description="Disordered" evidence="11">
    <location>
        <begin position="72"/>
        <end position="108"/>
    </location>
</feature>
<comment type="similarity">
    <text evidence="2 9">Belongs to the type IB topoisomerase family.</text>
</comment>
<dbReference type="PANTHER" id="PTHR10290">
    <property type="entry name" value="DNA TOPOISOMERASE I"/>
    <property type="match status" value="1"/>
</dbReference>
<evidence type="ECO:0000256" key="10">
    <source>
        <dbReference type="SAM" id="Coils"/>
    </source>
</evidence>
<dbReference type="SMART" id="SM00435">
    <property type="entry name" value="TOPEUc"/>
    <property type="match status" value="1"/>
</dbReference>
<evidence type="ECO:0000256" key="6">
    <source>
        <dbReference type="ARBA" id="ARBA00023125"/>
    </source>
</evidence>
<dbReference type="PRINTS" id="PR00416">
    <property type="entry name" value="EUTPISMRASEI"/>
</dbReference>
<dbReference type="GO" id="GO:0005730">
    <property type="term" value="C:nucleolus"/>
    <property type="evidence" value="ECO:0007669"/>
    <property type="project" value="TreeGrafter"/>
</dbReference>
<dbReference type="Gene3D" id="2.170.11.10">
    <property type="entry name" value="DNA Topoisomerase I, domain 2"/>
    <property type="match status" value="1"/>
</dbReference>
<dbReference type="EC" id="5.6.2.1" evidence="3"/>
<feature type="region of interest" description="Disordered" evidence="11">
    <location>
        <begin position="1"/>
        <end position="58"/>
    </location>
</feature>
<protein>
    <recommendedName>
        <fullName evidence="4">DNA topoisomerase 1</fullName>
        <ecNumber evidence="3">5.6.2.1</ecNumber>
    </recommendedName>
    <alternativeName>
        <fullName evidence="8">DNA topoisomerase I</fullName>
    </alternativeName>
</protein>
<dbReference type="GO" id="GO:0003917">
    <property type="term" value="F:DNA topoisomerase type I (single strand cut, ATP-independent) activity"/>
    <property type="evidence" value="ECO:0007669"/>
    <property type="project" value="UniProtKB-UniRule"/>
</dbReference>
<dbReference type="Pfam" id="PF01028">
    <property type="entry name" value="Topoisom_I"/>
    <property type="match status" value="1"/>
</dbReference>
<proteinExistence type="inferred from homology"/>
<dbReference type="GO" id="GO:0006260">
    <property type="term" value="P:DNA replication"/>
    <property type="evidence" value="ECO:0007669"/>
    <property type="project" value="TreeGrafter"/>
</dbReference>